<reference evidence="1 2" key="1">
    <citation type="submission" date="2021-03" db="EMBL/GenBank/DDBJ databases">
        <title>Complete Genome Sequences of Two Lysobacter Strains Isolated from Sea Water (Lysobacter caseinilyticus) and Soil (Lysobacter helvus) in South Korea.</title>
        <authorList>
            <person name="Watanabe Y."/>
            <person name="Arakawa K."/>
        </authorList>
    </citation>
    <scope>NUCLEOTIDE SEQUENCE [LARGE SCALE GENOMIC DNA]</scope>
    <source>
        <strain evidence="1 2">KVB24</strain>
    </source>
</reference>
<organism evidence="1 2">
    <name type="scientific">Noviluteimonas caseinilytica</name>
    <dbReference type="NCBI Taxonomy" id="2675101"/>
    <lineage>
        <taxon>Bacteria</taxon>
        <taxon>Pseudomonadati</taxon>
        <taxon>Pseudomonadota</taxon>
        <taxon>Gammaproteobacteria</taxon>
        <taxon>Lysobacterales</taxon>
        <taxon>Lysobacteraceae</taxon>
        <taxon>Noviluteimonas</taxon>
    </lineage>
</organism>
<dbReference type="EMBL" id="AP024545">
    <property type="protein sequence ID" value="BCT93817.1"/>
    <property type="molecule type" value="Genomic_DNA"/>
</dbReference>
<evidence type="ECO:0000313" key="1">
    <source>
        <dbReference type="EMBL" id="BCT93817.1"/>
    </source>
</evidence>
<sequence>MRRRPSDLVARLRDHVSLLKEYRDRAPTDARFYGEVAAKLRILVCRFGSNVPLLTDLLAHYDYPAWIHTGQHTLTLPEYLNSPAVQRLKPLGTMPDGRATGFESNHISKVNFIRAWAEQAGAAHEDWEIESWLDTLFELRERKITDGHSSTLIGIADDVLALATRFLDSDYHDTWID</sequence>
<keyword evidence="2" id="KW-1185">Reference proteome</keyword>
<dbReference type="Proteomes" id="UP000681317">
    <property type="component" value="Chromosome"/>
</dbReference>
<gene>
    <name evidence="1" type="ORF">LYSCAS_28410</name>
</gene>
<protein>
    <submittedName>
        <fullName evidence="1">Uncharacterized protein</fullName>
    </submittedName>
</protein>
<accession>A0ABM7Q8S6</accession>
<name>A0ABM7Q8S6_9GAMM</name>
<proteinExistence type="predicted"/>
<evidence type="ECO:0000313" key="2">
    <source>
        <dbReference type="Proteomes" id="UP000681317"/>
    </source>
</evidence>